<dbReference type="STRING" id="683125.SAMN05660206_1146"/>
<proteinExistence type="predicted"/>
<keyword evidence="2" id="KW-1185">Reference proteome</keyword>
<dbReference type="AlphaFoldDB" id="A0A1I6VHL1"/>
<protein>
    <submittedName>
        <fullName evidence="1">Uncharacterized protein</fullName>
    </submittedName>
</protein>
<dbReference type="OrthoDB" id="707775at2"/>
<dbReference type="Proteomes" id="UP000198785">
    <property type="component" value="Unassembled WGS sequence"/>
</dbReference>
<reference evidence="1 2" key="1">
    <citation type="submission" date="2016-10" db="EMBL/GenBank/DDBJ databases">
        <authorList>
            <person name="de Groot N.N."/>
        </authorList>
    </citation>
    <scope>NUCLEOTIDE SEQUENCE [LARGE SCALE GENOMIC DNA]</scope>
    <source>
        <strain evidence="1 2">DSM 22789</strain>
    </source>
</reference>
<name>A0A1I6VHL1_9SPHI</name>
<dbReference type="RefSeq" id="WP_093367268.1">
    <property type="nucleotide sequence ID" value="NZ_FOZZ01000014.1"/>
</dbReference>
<dbReference type="EMBL" id="FOZZ01000014">
    <property type="protein sequence ID" value="SFT13213.1"/>
    <property type="molecule type" value="Genomic_DNA"/>
</dbReference>
<dbReference type="Gene3D" id="3.40.50.20">
    <property type="match status" value="1"/>
</dbReference>
<evidence type="ECO:0000313" key="1">
    <source>
        <dbReference type="EMBL" id="SFT13213.1"/>
    </source>
</evidence>
<organism evidence="1 2">
    <name type="scientific">Sphingobacterium wenxiniae</name>
    <dbReference type="NCBI Taxonomy" id="683125"/>
    <lineage>
        <taxon>Bacteria</taxon>
        <taxon>Pseudomonadati</taxon>
        <taxon>Bacteroidota</taxon>
        <taxon>Sphingobacteriia</taxon>
        <taxon>Sphingobacteriales</taxon>
        <taxon>Sphingobacteriaceae</taxon>
        <taxon>Sphingobacterium</taxon>
    </lineage>
</organism>
<gene>
    <name evidence="1" type="ORF">SAMN05660206_1146</name>
</gene>
<accession>A0A1I6VHL1</accession>
<evidence type="ECO:0000313" key="2">
    <source>
        <dbReference type="Proteomes" id="UP000198785"/>
    </source>
</evidence>
<sequence length="156" mass="17771">MEKIVITYGTRPLAQRIGRMLTPRFDVVFASAETFPDILLRQNYRQIPTGVNPTYAHELLKTCLDEQADYVLPLGKMELAPLHEARILFHEYGIEVLQPVDLAEFFILKNPPKEQQLYVCREGVDLLHGEKINDAGFSGVGMLSDSEEDMMWCLAD</sequence>